<sequence>MSDLKLSSEQLHAAASGLHRACSAVPASAVTGLPIRGAATYENVTDRIDAFFRAVETGMAELSISAASARASVIAVADTAKQTDNRIAHGVGSGGTATV</sequence>
<dbReference type="RefSeq" id="WP_128387328.1">
    <property type="nucleotide sequence ID" value="NZ_CP035037.1"/>
</dbReference>
<dbReference type="EMBL" id="CP035037">
    <property type="protein sequence ID" value="QAB18479.1"/>
    <property type="molecule type" value="Genomic_DNA"/>
</dbReference>
<dbReference type="Proteomes" id="UP000285768">
    <property type="component" value="Chromosome"/>
</dbReference>
<evidence type="ECO:0008006" key="3">
    <source>
        <dbReference type="Google" id="ProtNLM"/>
    </source>
</evidence>
<name>A0ABX5QHB4_9MICO</name>
<gene>
    <name evidence="1" type="ORF">Leucomu_11635</name>
</gene>
<proteinExistence type="predicted"/>
<accession>A0ABX5QHB4</accession>
<evidence type="ECO:0000313" key="2">
    <source>
        <dbReference type="Proteomes" id="UP000285768"/>
    </source>
</evidence>
<reference evidence="1 2" key="1">
    <citation type="submission" date="2019-01" db="EMBL/GenBank/DDBJ databases">
        <title>Leucobacter muris sp. nov. isolated from the nose of a laboratory mouse.</title>
        <authorList>
            <person name="Benga L."/>
            <person name="Sproeer C."/>
            <person name="Schumann P."/>
            <person name="Verbarg S."/>
            <person name="Bunk B."/>
            <person name="Engelhardt E."/>
            <person name="Benten P.M."/>
            <person name="Sager M."/>
        </authorList>
    </citation>
    <scope>NUCLEOTIDE SEQUENCE [LARGE SCALE GENOMIC DNA]</scope>
    <source>
        <strain evidence="1 2">DSM 101948</strain>
    </source>
</reference>
<evidence type="ECO:0000313" key="1">
    <source>
        <dbReference type="EMBL" id="QAB18479.1"/>
    </source>
</evidence>
<keyword evidence="2" id="KW-1185">Reference proteome</keyword>
<protein>
    <recommendedName>
        <fullName evidence="3">PE domain-containing protein</fullName>
    </recommendedName>
</protein>
<organism evidence="1 2">
    <name type="scientific">Leucobacter muris</name>
    <dbReference type="NCBI Taxonomy" id="1935379"/>
    <lineage>
        <taxon>Bacteria</taxon>
        <taxon>Bacillati</taxon>
        <taxon>Actinomycetota</taxon>
        <taxon>Actinomycetes</taxon>
        <taxon>Micrococcales</taxon>
        <taxon>Microbacteriaceae</taxon>
        <taxon>Leucobacter</taxon>
    </lineage>
</organism>